<organism evidence="12 13">
    <name type="scientific">Robertmurraya beringensis</name>
    <dbReference type="NCBI Taxonomy" id="641660"/>
    <lineage>
        <taxon>Bacteria</taxon>
        <taxon>Bacillati</taxon>
        <taxon>Bacillota</taxon>
        <taxon>Bacilli</taxon>
        <taxon>Bacillales</taxon>
        <taxon>Bacillaceae</taxon>
        <taxon>Robertmurraya</taxon>
    </lineage>
</organism>
<comment type="cofactor">
    <cofactor evidence="1">
        <name>Mg(2+)</name>
        <dbReference type="ChEBI" id="CHEBI:18420"/>
    </cofactor>
</comment>
<dbReference type="Gene3D" id="3.40.50.10330">
    <property type="entry name" value="Probable inorganic polyphosphate/atp-NAD kinase, domain 1"/>
    <property type="match status" value="1"/>
</dbReference>
<evidence type="ECO:0000256" key="1">
    <source>
        <dbReference type="ARBA" id="ARBA00001946"/>
    </source>
</evidence>
<evidence type="ECO:0000256" key="4">
    <source>
        <dbReference type="ARBA" id="ARBA00022679"/>
    </source>
</evidence>
<evidence type="ECO:0000256" key="9">
    <source>
        <dbReference type="ARBA" id="ARBA00023209"/>
    </source>
</evidence>
<dbReference type="InterPro" id="IPR001206">
    <property type="entry name" value="Diacylglycerol_kinase_cat_dom"/>
</dbReference>
<feature type="domain" description="DAGKc" evidence="11">
    <location>
        <begin position="1"/>
        <end position="134"/>
    </location>
</feature>
<proteinExistence type="inferred from homology"/>
<keyword evidence="9" id="KW-0594">Phospholipid biosynthesis</keyword>
<dbReference type="InterPro" id="IPR045540">
    <property type="entry name" value="YegS/DAGK_C"/>
</dbReference>
<keyword evidence="13" id="KW-1185">Reference proteome</keyword>
<dbReference type="PANTHER" id="PTHR12358">
    <property type="entry name" value="SPHINGOSINE KINASE"/>
    <property type="match status" value="1"/>
</dbReference>
<dbReference type="Pfam" id="PF19279">
    <property type="entry name" value="YegS_C"/>
    <property type="match status" value="1"/>
</dbReference>
<keyword evidence="6 12" id="KW-0418">Kinase</keyword>
<dbReference type="GO" id="GO:0016301">
    <property type="term" value="F:kinase activity"/>
    <property type="evidence" value="ECO:0007669"/>
    <property type="project" value="UniProtKB-KW"/>
</dbReference>
<evidence type="ECO:0000256" key="6">
    <source>
        <dbReference type="ARBA" id="ARBA00022777"/>
    </source>
</evidence>
<dbReference type="InterPro" id="IPR017438">
    <property type="entry name" value="ATP-NAD_kinase_N"/>
</dbReference>
<reference evidence="12 13" key="1">
    <citation type="submission" date="2024-09" db="EMBL/GenBank/DDBJ databases">
        <authorList>
            <person name="Sun Q."/>
            <person name="Mori K."/>
        </authorList>
    </citation>
    <scope>NUCLEOTIDE SEQUENCE [LARGE SCALE GENOMIC DNA]</scope>
    <source>
        <strain evidence="12 13">CGMCC 1.9126</strain>
    </source>
</reference>
<comment type="caution">
    <text evidence="12">The sequence shown here is derived from an EMBL/GenBank/DDBJ whole genome shotgun (WGS) entry which is preliminary data.</text>
</comment>
<evidence type="ECO:0000256" key="2">
    <source>
        <dbReference type="ARBA" id="ARBA00005983"/>
    </source>
</evidence>
<keyword evidence="7" id="KW-0067">ATP-binding</keyword>
<accession>A0ABV6KL09</accession>
<sequence>MGKLYFIINPNAKNGYSLKVWAKVEKELEKQKITYEAFLTAYKGNGAEIAMLLAKQEGEVSITVVGGDGTLNEVVNGVISFPNVKVGFIPAGSGNDFARGFQIPRDPLHALSVLLRERKQEPSLTDVGKISCSSKEDLYFINNMGAGLDGLISKLANQSKMKKWLNKFSLGGLVYVYLLIKEILIFKPTDVQLIVDDILYDFPATWFVTVANQPFYGGGMQIAPKAKTDDGLLNIIIVYRLSRLKMLSVFVSVFWGGHVAFKEVKMLTGREIQIYSSTPMMAHADGDYFAETPLQIQACQQVLPIITRGIKKDRRQKELKNA</sequence>
<dbReference type="EMBL" id="JBHLUU010000009">
    <property type="protein sequence ID" value="MFC0474006.1"/>
    <property type="molecule type" value="Genomic_DNA"/>
</dbReference>
<dbReference type="NCBIfam" id="TIGR00147">
    <property type="entry name" value="YegS/Rv2252/BmrU family lipid kinase"/>
    <property type="match status" value="1"/>
</dbReference>
<gene>
    <name evidence="12" type="ORF">ACFFHF_01580</name>
</gene>
<dbReference type="InterPro" id="IPR005218">
    <property type="entry name" value="Diacylglycerol/lipid_kinase"/>
</dbReference>
<keyword evidence="8" id="KW-0443">Lipid metabolism</keyword>
<dbReference type="Proteomes" id="UP001589738">
    <property type="component" value="Unassembled WGS sequence"/>
</dbReference>
<evidence type="ECO:0000256" key="8">
    <source>
        <dbReference type="ARBA" id="ARBA00023098"/>
    </source>
</evidence>
<evidence type="ECO:0000256" key="7">
    <source>
        <dbReference type="ARBA" id="ARBA00022840"/>
    </source>
</evidence>
<evidence type="ECO:0000256" key="3">
    <source>
        <dbReference type="ARBA" id="ARBA00022516"/>
    </source>
</evidence>
<name>A0ABV6KL09_9BACI</name>
<dbReference type="InterPro" id="IPR050187">
    <property type="entry name" value="Lipid_Phosphate_FormReg"/>
</dbReference>
<evidence type="ECO:0000256" key="5">
    <source>
        <dbReference type="ARBA" id="ARBA00022741"/>
    </source>
</evidence>
<evidence type="ECO:0000256" key="10">
    <source>
        <dbReference type="ARBA" id="ARBA00023264"/>
    </source>
</evidence>
<comment type="similarity">
    <text evidence="2">Belongs to the diacylglycerol/lipid kinase family.</text>
</comment>
<dbReference type="SMART" id="SM00046">
    <property type="entry name" value="DAGKc"/>
    <property type="match status" value="1"/>
</dbReference>
<keyword evidence="3" id="KW-0444">Lipid biosynthesis</keyword>
<dbReference type="RefSeq" id="WP_160546928.1">
    <property type="nucleotide sequence ID" value="NZ_JBHLUU010000009.1"/>
</dbReference>
<evidence type="ECO:0000313" key="13">
    <source>
        <dbReference type="Proteomes" id="UP001589738"/>
    </source>
</evidence>
<evidence type="ECO:0000259" key="11">
    <source>
        <dbReference type="PROSITE" id="PS50146"/>
    </source>
</evidence>
<dbReference type="SUPFAM" id="SSF111331">
    <property type="entry name" value="NAD kinase/diacylglycerol kinase-like"/>
    <property type="match status" value="1"/>
</dbReference>
<dbReference type="PANTHER" id="PTHR12358:SF54">
    <property type="entry name" value="SPHINGOSINE KINASE RELATED PROTEIN"/>
    <property type="match status" value="1"/>
</dbReference>
<keyword evidence="5" id="KW-0547">Nucleotide-binding</keyword>
<dbReference type="EC" id="2.7.1.-" evidence="12"/>
<protein>
    <submittedName>
        <fullName evidence="12">Diacylglycerol/lipid kinase family protein</fullName>
        <ecNumber evidence="12">2.7.1.-</ecNumber>
    </submittedName>
</protein>
<dbReference type="Pfam" id="PF00781">
    <property type="entry name" value="DAGK_cat"/>
    <property type="match status" value="1"/>
</dbReference>
<keyword evidence="4 12" id="KW-0808">Transferase</keyword>
<dbReference type="PROSITE" id="PS50146">
    <property type="entry name" value="DAGK"/>
    <property type="match status" value="1"/>
</dbReference>
<evidence type="ECO:0000313" key="12">
    <source>
        <dbReference type="EMBL" id="MFC0474006.1"/>
    </source>
</evidence>
<dbReference type="InterPro" id="IPR016064">
    <property type="entry name" value="NAD/diacylglycerol_kinase_sf"/>
</dbReference>
<keyword evidence="10" id="KW-1208">Phospholipid metabolism</keyword>
<dbReference type="Gene3D" id="2.60.200.40">
    <property type="match status" value="1"/>
</dbReference>